<keyword evidence="1" id="KW-0805">Transcription regulation</keyword>
<name>A0ABQ5U222_9PROT</name>
<evidence type="ECO:0000256" key="2">
    <source>
        <dbReference type="ARBA" id="ARBA00023125"/>
    </source>
</evidence>
<dbReference type="RefSeq" id="WP_169559881.1">
    <property type="nucleotide sequence ID" value="NZ_BSNF01000001.1"/>
</dbReference>
<evidence type="ECO:0000259" key="4">
    <source>
        <dbReference type="PROSITE" id="PS50995"/>
    </source>
</evidence>
<dbReference type="Pfam" id="PF01047">
    <property type="entry name" value="MarR"/>
    <property type="match status" value="1"/>
</dbReference>
<keyword evidence="3" id="KW-0804">Transcription</keyword>
<keyword evidence="6" id="KW-1185">Reference proteome</keyword>
<dbReference type="PANTHER" id="PTHR33164">
    <property type="entry name" value="TRANSCRIPTIONAL REGULATOR, MARR FAMILY"/>
    <property type="match status" value="1"/>
</dbReference>
<evidence type="ECO:0000313" key="6">
    <source>
        <dbReference type="Proteomes" id="UP001161409"/>
    </source>
</evidence>
<dbReference type="InterPro" id="IPR011991">
    <property type="entry name" value="ArsR-like_HTH"/>
</dbReference>
<keyword evidence="2" id="KW-0238">DNA-binding</keyword>
<dbReference type="PROSITE" id="PS01117">
    <property type="entry name" value="HTH_MARR_1"/>
    <property type="match status" value="1"/>
</dbReference>
<dbReference type="InterPro" id="IPR000835">
    <property type="entry name" value="HTH_MarR-typ"/>
</dbReference>
<dbReference type="SUPFAM" id="SSF46785">
    <property type="entry name" value="Winged helix' DNA-binding domain"/>
    <property type="match status" value="1"/>
</dbReference>
<reference evidence="5" key="2">
    <citation type="submission" date="2023-01" db="EMBL/GenBank/DDBJ databases">
        <title>Draft genome sequence of Sneathiella chinensis strain NBRC 103408.</title>
        <authorList>
            <person name="Sun Q."/>
            <person name="Mori K."/>
        </authorList>
    </citation>
    <scope>NUCLEOTIDE SEQUENCE</scope>
    <source>
        <strain evidence="5">NBRC 103408</strain>
    </source>
</reference>
<evidence type="ECO:0000256" key="3">
    <source>
        <dbReference type="ARBA" id="ARBA00023163"/>
    </source>
</evidence>
<dbReference type="Gene3D" id="1.10.10.10">
    <property type="entry name" value="Winged helix-like DNA-binding domain superfamily/Winged helix DNA-binding domain"/>
    <property type="match status" value="1"/>
</dbReference>
<dbReference type="CDD" id="cd00090">
    <property type="entry name" value="HTH_ARSR"/>
    <property type="match status" value="1"/>
</dbReference>
<evidence type="ECO:0000313" key="5">
    <source>
        <dbReference type="EMBL" id="GLQ05924.1"/>
    </source>
</evidence>
<reference evidence="5" key="1">
    <citation type="journal article" date="2014" name="Int. J. Syst. Evol. Microbiol.">
        <title>Complete genome of a new Firmicutes species belonging to the dominant human colonic microbiota ('Ruminococcus bicirculans') reveals two chromosomes and a selective capacity to utilize plant glucans.</title>
        <authorList>
            <consortium name="NISC Comparative Sequencing Program"/>
            <person name="Wegmann U."/>
            <person name="Louis P."/>
            <person name="Goesmann A."/>
            <person name="Henrissat B."/>
            <person name="Duncan S.H."/>
            <person name="Flint H.J."/>
        </authorList>
    </citation>
    <scope>NUCLEOTIDE SEQUENCE</scope>
    <source>
        <strain evidence="5">NBRC 103408</strain>
    </source>
</reference>
<dbReference type="InterPro" id="IPR039422">
    <property type="entry name" value="MarR/SlyA-like"/>
</dbReference>
<dbReference type="InterPro" id="IPR036388">
    <property type="entry name" value="WH-like_DNA-bd_sf"/>
</dbReference>
<gene>
    <name evidence="5" type="ORF">GCM10007924_11450</name>
</gene>
<comment type="caution">
    <text evidence="5">The sequence shown here is derived from an EMBL/GenBank/DDBJ whole genome shotgun (WGS) entry which is preliminary data.</text>
</comment>
<dbReference type="EMBL" id="BSNF01000001">
    <property type="protein sequence ID" value="GLQ05924.1"/>
    <property type="molecule type" value="Genomic_DNA"/>
</dbReference>
<dbReference type="PANTHER" id="PTHR33164:SF89">
    <property type="entry name" value="MARR FAMILY REGULATORY PROTEIN"/>
    <property type="match status" value="1"/>
</dbReference>
<accession>A0ABQ5U222</accession>
<dbReference type="PRINTS" id="PR00598">
    <property type="entry name" value="HTHMARR"/>
</dbReference>
<feature type="domain" description="HTH marR-type" evidence="4">
    <location>
        <begin position="1"/>
        <end position="136"/>
    </location>
</feature>
<protein>
    <submittedName>
        <fullName evidence="5">MarR family transcriptional regulator</fullName>
    </submittedName>
</protein>
<dbReference type="InterPro" id="IPR023187">
    <property type="entry name" value="Tscrpt_reg_MarR-type_CS"/>
</dbReference>
<dbReference type="SMART" id="SM00347">
    <property type="entry name" value="HTH_MARR"/>
    <property type="match status" value="1"/>
</dbReference>
<proteinExistence type="predicted"/>
<organism evidence="5 6">
    <name type="scientific">Sneathiella chinensis</name>
    <dbReference type="NCBI Taxonomy" id="349750"/>
    <lineage>
        <taxon>Bacteria</taxon>
        <taxon>Pseudomonadati</taxon>
        <taxon>Pseudomonadota</taxon>
        <taxon>Alphaproteobacteria</taxon>
        <taxon>Sneathiellales</taxon>
        <taxon>Sneathiellaceae</taxon>
        <taxon>Sneathiella</taxon>
    </lineage>
</organism>
<sequence length="160" mass="17685">MDQLNDALVSLRQIMRAADLNARKLAKETGLSISQLLVLQAIEQSTDLTAGEIAKEVNLTQATISSLLDRLEQRELVHRVRGAADRRKVYVALTETGRALLSSAPEALHDRFSDRFLKLETWEQSMMVAVLQRVTGMMEASDIDAAPVLDAGKIDRTPLS</sequence>
<dbReference type="InterPro" id="IPR036390">
    <property type="entry name" value="WH_DNA-bd_sf"/>
</dbReference>
<evidence type="ECO:0000256" key="1">
    <source>
        <dbReference type="ARBA" id="ARBA00023015"/>
    </source>
</evidence>
<dbReference type="PROSITE" id="PS50995">
    <property type="entry name" value="HTH_MARR_2"/>
    <property type="match status" value="1"/>
</dbReference>
<dbReference type="Proteomes" id="UP001161409">
    <property type="component" value="Unassembled WGS sequence"/>
</dbReference>